<dbReference type="InterPro" id="IPR017200">
    <property type="entry name" value="PqqE-like"/>
</dbReference>
<dbReference type="InterPro" id="IPR050377">
    <property type="entry name" value="Radical_SAM_PqqE_MftC-like"/>
</dbReference>
<gene>
    <name evidence="8" type="ORF">SAMN02745225_02039</name>
</gene>
<dbReference type="PANTHER" id="PTHR11228:SF34">
    <property type="entry name" value="TUNGSTEN-CONTAINING ALDEHYDE FERREDOXIN OXIDOREDUCTASE COFACTOR MODIFYING PROTEIN"/>
    <property type="match status" value="1"/>
</dbReference>
<keyword evidence="9" id="KW-1185">Reference proteome</keyword>
<dbReference type="NCBIfam" id="TIGR04053">
    <property type="entry name" value="TIGR04053 family radical SAM/SPASM domain-containing protein"/>
    <property type="match status" value="1"/>
</dbReference>
<dbReference type="Gene3D" id="3.20.20.70">
    <property type="entry name" value="Aldolase class I"/>
    <property type="match status" value="1"/>
</dbReference>
<keyword evidence="2" id="KW-0004">4Fe-4S</keyword>
<dbReference type="SMART" id="SM00729">
    <property type="entry name" value="Elp3"/>
    <property type="match status" value="1"/>
</dbReference>
<dbReference type="CDD" id="cd21123">
    <property type="entry name" value="SPASM_MftC-like"/>
    <property type="match status" value="1"/>
</dbReference>
<dbReference type="SFLD" id="SFLDG01386">
    <property type="entry name" value="main_SPASM_domain-containing"/>
    <property type="match status" value="1"/>
</dbReference>
<keyword evidence="4" id="KW-0479">Metal-binding</keyword>
<dbReference type="EMBL" id="FQUL01000040">
    <property type="protein sequence ID" value="SHE93520.1"/>
    <property type="molecule type" value="Genomic_DNA"/>
</dbReference>
<dbReference type="AlphaFoldDB" id="A0A1M4XJD5"/>
<proteinExistence type="predicted"/>
<dbReference type="STRING" id="1121881.SAMN02745225_02039"/>
<protein>
    <submittedName>
        <fullName evidence="8">Radical SAM protein, BA_1875 family</fullName>
    </submittedName>
</protein>
<keyword evidence="6" id="KW-0411">Iron-sulfur</keyword>
<dbReference type="CDD" id="cd01335">
    <property type="entry name" value="Radical_SAM"/>
    <property type="match status" value="1"/>
</dbReference>
<dbReference type="PANTHER" id="PTHR11228">
    <property type="entry name" value="RADICAL SAM DOMAIN PROTEIN"/>
    <property type="match status" value="1"/>
</dbReference>
<name>A0A1M4XJD5_9ACTN</name>
<organism evidence="8 9">
    <name type="scientific">Ferrithrix thermotolerans DSM 19514</name>
    <dbReference type="NCBI Taxonomy" id="1121881"/>
    <lineage>
        <taxon>Bacteria</taxon>
        <taxon>Bacillati</taxon>
        <taxon>Actinomycetota</taxon>
        <taxon>Acidimicrobiia</taxon>
        <taxon>Acidimicrobiales</taxon>
        <taxon>Acidimicrobiaceae</taxon>
        <taxon>Ferrithrix</taxon>
    </lineage>
</organism>
<dbReference type="InterPro" id="IPR013785">
    <property type="entry name" value="Aldolase_TIM"/>
</dbReference>
<dbReference type="InterPro" id="IPR006638">
    <property type="entry name" value="Elp3/MiaA/NifB-like_rSAM"/>
</dbReference>
<dbReference type="PROSITE" id="PS51918">
    <property type="entry name" value="RADICAL_SAM"/>
    <property type="match status" value="1"/>
</dbReference>
<dbReference type="GO" id="GO:0051539">
    <property type="term" value="F:4 iron, 4 sulfur cluster binding"/>
    <property type="evidence" value="ECO:0007669"/>
    <property type="project" value="UniProtKB-KW"/>
</dbReference>
<dbReference type="InterPro" id="IPR058240">
    <property type="entry name" value="rSAM_sf"/>
</dbReference>
<evidence type="ECO:0000259" key="7">
    <source>
        <dbReference type="PROSITE" id="PS51918"/>
    </source>
</evidence>
<dbReference type="Proteomes" id="UP000184295">
    <property type="component" value="Unassembled WGS sequence"/>
</dbReference>
<reference evidence="9" key="1">
    <citation type="submission" date="2016-11" db="EMBL/GenBank/DDBJ databases">
        <authorList>
            <person name="Varghese N."/>
            <person name="Submissions S."/>
        </authorList>
    </citation>
    <scope>NUCLEOTIDE SEQUENCE [LARGE SCALE GENOMIC DNA]</scope>
    <source>
        <strain evidence="9">DSM 19514</strain>
    </source>
</reference>
<evidence type="ECO:0000256" key="3">
    <source>
        <dbReference type="ARBA" id="ARBA00022691"/>
    </source>
</evidence>
<dbReference type="SFLD" id="SFLDG01067">
    <property type="entry name" value="SPASM/twitch_domain_containing"/>
    <property type="match status" value="1"/>
</dbReference>
<evidence type="ECO:0000256" key="2">
    <source>
        <dbReference type="ARBA" id="ARBA00022485"/>
    </source>
</evidence>
<dbReference type="PIRSF" id="PIRSF037420">
    <property type="entry name" value="PQQ_syn_pqqE"/>
    <property type="match status" value="1"/>
</dbReference>
<evidence type="ECO:0000256" key="6">
    <source>
        <dbReference type="ARBA" id="ARBA00023014"/>
    </source>
</evidence>
<dbReference type="GO" id="GO:0003824">
    <property type="term" value="F:catalytic activity"/>
    <property type="evidence" value="ECO:0007669"/>
    <property type="project" value="InterPro"/>
</dbReference>
<feature type="domain" description="Radical SAM core" evidence="7">
    <location>
        <begin position="51"/>
        <end position="275"/>
    </location>
</feature>
<comment type="cofactor">
    <cofactor evidence="1">
        <name>[4Fe-4S] cluster</name>
        <dbReference type="ChEBI" id="CHEBI:49883"/>
    </cofactor>
</comment>
<keyword evidence="5" id="KW-0408">Iron</keyword>
<dbReference type="SUPFAM" id="SSF102114">
    <property type="entry name" value="Radical SAM enzymes"/>
    <property type="match status" value="1"/>
</dbReference>
<dbReference type="InterPro" id="IPR007197">
    <property type="entry name" value="rSAM"/>
</dbReference>
<keyword evidence="3" id="KW-0949">S-adenosyl-L-methionine</keyword>
<dbReference type="OrthoDB" id="9782387at2"/>
<sequence>MSLLQTYIQKTREQRYVLRTGRDGDKRLGRESTYKALDAPTPGARLSDRLSSSPILLFWETTKVCPLRCRHCRAKTISTPPSDELNTAEAMDLLQQVKEFDPYLPTLILTGGDPLSRSDIWEILDEAGRLDLRVALSPTVSERLHVDTVHKIRDANVRSVSTSIDGLADTHDNIRRQSGHFLQTLRAIELLTSAGVKVQINSTVMKTNLHELPEIFSIVAESGASIWEVFFLIQIGRATKTLELSPHETEDVSRFLFDASAYGVIVRTVEAPMYRRIAYQLSHINDDSPRPTTGALYRELKEQLVQRLGNPPKSQVFKPSYARDGKGILFISNTGSIYPSGFTPYELGNIRRNNLKEVYRTNPVLLQIRQGEFDGPCGRCLYNDLCGGSRARALSYYRNVFASDPACMYAQELAVEHKELFVS</sequence>
<accession>A0A1M4XJD5</accession>
<evidence type="ECO:0000256" key="5">
    <source>
        <dbReference type="ARBA" id="ARBA00023004"/>
    </source>
</evidence>
<evidence type="ECO:0000256" key="4">
    <source>
        <dbReference type="ARBA" id="ARBA00022723"/>
    </source>
</evidence>
<dbReference type="GO" id="GO:0046872">
    <property type="term" value="F:metal ion binding"/>
    <property type="evidence" value="ECO:0007669"/>
    <property type="project" value="UniProtKB-KW"/>
</dbReference>
<evidence type="ECO:0000256" key="1">
    <source>
        <dbReference type="ARBA" id="ARBA00001966"/>
    </source>
</evidence>
<dbReference type="SFLD" id="SFLDS00029">
    <property type="entry name" value="Radical_SAM"/>
    <property type="match status" value="1"/>
</dbReference>
<evidence type="ECO:0000313" key="8">
    <source>
        <dbReference type="EMBL" id="SHE93520.1"/>
    </source>
</evidence>
<dbReference type="Pfam" id="PF04055">
    <property type="entry name" value="Radical_SAM"/>
    <property type="match status" value="1"/>
</dbReference>
<evidence type="ECO:0000313" key="9">
    <source>
        <dbReference type="Proteomes" id="UP000184295"/>
    </source>
</evidence>